<accession>G7E139</accession>
<reference evidence="2 3" key="1">
    <citation type="journal article" date="2011" name="J. Gen. Appl. Microbiol.">
        <title>Draft genome sequencing of the enigmatic basidiomycete Mixia osmundae.</title>
        <authorList>
            <person name="Nishida H."/>
            <person name="Nagatsuka Y."/>
            <person name="Sugiyama J."/>
        </authorList>
    </citation>
    <scope>NUCLEOTIDE SEQUENCE [LARGE SCALE GENOMIC DNA]</scope>
    <source>
        <strain evidence="3">CBS 9802 / IAM 14324 / JCM 22182 / KY 12970</strain>
    </source>
</reference>
<reference evidence="2 3" key="2">
    <citation type="journal article" date="2012" name="Open Biol.">
        <title>Characteristics of nucleosomes and linker DNA regions on the genome of the basidiomycete Mixia osmundae revealed by mono- and dinucleosome mapping.</title>
        <authorList>
            <person name="Nishida H."/>
            <person name="Kondo S."/>
            <person name="Matsumoto T."/>
            <person name="Suzuki Y."/>
            <person name="Yoshikawa H."/>
            <person name="Taylor T.D."/>
            <person name="Sugiyama J."/>
        </authorList>
    </citation>
    <scope>NUCLEOTIDE SEQUENCE [LARGE SCALE GENOMIC DNA]</scope>
    <source>
        <strain evidence="3">CBS 9802 / IAM 14324 / JCM 22182 / KY 12970</strain>
    </source>
</reference>
<evidence type="ECO:0008006" key="4">
    <source>
        <dbReference type="Google" id="ProtNLM"/>
    </source>
</evidence>
<dbReference type="Proteomes" id="UP000009131">
    <property type="component" value="Unassembled WGS sequence"/>
</dbReference>
<dbReference type="EMBL" id="BABT02000102">
    <property type="protein sequence ID" value="GAA96549.1"/>
    <property type="molecule type" value="Genomic_DNA"/>
</dbReference>
<evidence type="ECO:0000256" key="1">
    <source>
        <dbReference type="SAM" id="SignalP"/>
    </source>
</evidence>
<protein>
    <recommendedName>
        <fullName evidence="4">PLAT domain-containing protein</fullName>
    </recommendedName>
</protein>
<feature type="signal peptide" evidence="1">
    <location>
        <begin position="1"/>
        <end position="19"/>
    </location>
</feature>
<dbReference type="RefSeq" id="XP_014567406.1">
    <property type="nucleotide sequence ID" value="XM_014711920.1"/>
</dbReference>
<dbReference type="AlphaFoldDB" id="G7E139"/>
<proteinExistence type="predicted"/>
<keyword evidence="3" id="KW-1185">Reference proteome</keyword>
<name>G7E139_MIXOS</name>
<comment type="caution">
    <text evidence="2">The sequence shown here is derived from an EMBL/GenBank/DDBJ whole genome shotgun (WGS) entry which is preliminary data.</text>
</comment>
<evidence type="ECO:0000313" key="2">
    <source>
        <dbReference type="EMBL" id="GAA96549.1"/>
    </source>
</evidence>
<keyword evidence="1" id="KW-0732">Signal</keyword>
<evidence type="ECO:0000313" key="3">
    <source>
        <dbReference type="Proteomes" id="UP000009131"/>
    </source>
</evidence>
<dbReference type="HOGENOM" id="CLU_1586894_0_0_1"/>
<organism evidence="2 3">
    <name type="scientific">Mixia osmundae (strain CBS 9802 / IAM 14324 / JCM 22182 / KY 12970)</name>
    <dbReference type="NCBI Taxonomy" id="764103"/>
    <lineage>
        <taxon>Eukaryota</taxon>
        <taxon>Fungi</taxon>
        <taxon>Dikarya</taxon>
        <taxon>Basidiomycota</taxon>
        <taxon>Pucciniomycotina</taxon>
        <taxon>Mixiomycetes</taxon>
        <taxon>Mixiales</taxon>
        <taxon>Mixiaceae</taxon>
        <taxon>Mixia</taxon>
    </lineage>
</organism>
<feature type="chain" id="PRO_5009955641" description="PLAT domain-containing protein" evidence="1">
    <location>
        <begin position="20"/>
        <end position="168"/>
    </location>
</feature>
<sequence>MRSIALLLIVLIAAAFSAAVPASANQAVVESGKHVVARDGSLGPVQDFVLMLHDTASTVVLKVDFTVQLGPGLTWYKIGDGFDMKQSGKEISADGKRSEQCLTFSEGVKSVTICLRATIGALAYQSWYLQGFYTPSTGSDWTKMVNPTLLLDGKSLWRDFDPFSKVSP</sequence>
<dbReference type="InParanoid" id="G7E139"/>
<gene>
    <name evidence="2" type="primary">Mo03218</name>
    <name evidence="2" type="ORF">E5Q_03218</name>
</gene>